<proteinExistence type="predicted"/>
<dbReference type="Proteomes" id="UP000008827">
    <property type="component" value="Chromosome 15"/>
</dbReference>
<name>A0A0R0G982_SOYBN</name>
<reference evidence="1" key="3">
    <citation type="submission" date="2018-07" db="EMBL/GenBank/DDBJ databases">
        <title>WGS assembly of Glycine max.</title>
        <authorList>
            <person name="Schmutz J."/>
            <person name="Cannon S."/>
            <person name="Schlueter J."/>
            <person name="Ma J."/>
            <person name="Mitros T."/>
            <person name="Nelson W."/>
            <person name="Hyten D."/>
            <person name="Song Q."/>
            <person name="Thelen J."/>
            <person name="Cheng J."/>
            <person name="Xu D."/>
            <person name="Hellsten U."/>
            <person name="May G."/>
            <person name="Yu Y."/>
            <person name="Sakurai T."/>
            <person name="Umezawa T."/>
            <person name="Bhattacharyya M."/>
            <person name="Sandhu D."/>
            <person name="Valliyodan B."/>
            <person name="Lindquist E."/>
            <person name="Peto M."/>
            <person name="Grant D."/>
            <person name="Shu S."/>
            <person name="Goodstein D."/>
            <person name="Barry K."/>
            <person name="Futrell-Griggs M."/>
            <person name="Abernathy B."/>
            <person name="Du J."/>
            <person name="Tian Z."/>
            <person name="Zhu L."/>
            <person name="Gill N."/>
            <person name="Joshi T."/>
            <person name="Libault M."/>
            <person name="Sethuraman A."/>
            <person name="Zhang X."/>
            <person name="Shinozaki K."/>
            <person name="Nguyen H."/>
            <person name="Wing R."/>
            <person name="Cregan P."/>
            <person name="Specht J."/>
            <person name="Grimwood J."/>
            <person name="Rokhsar D."/>
            <person name="Stacey G."/>
            <person name="Shoemaker R."/>
            <person name="Jackson S."/>
        </authorList>
    </citation>
    <scope>NUCLEOTIDE SEQUENCE</scope>
    <source>
        <tissue evidence="1">Callus</tissue>
    </source>
</reference>
<evidence type="ECO:0000313" key="1">
    <source>
        <dbReference type="EMBL" id="KRH12610.1"/>
    </source>
</evidence>
<evidence type="ECO:0000313" key="2">
    <source>
        <dbReference type="EnsemblPlants" id="KRH12610"/>
    </source>
</evidence>
<dbReference type="Gramene" id="KRH12610">
    <property type="protein sequence ID" value="KRH12610"/>
    <property type="gene ID" value="GLYMA_15G182100"/>
</dbReference>
<dbReference type="EnsemblPlants" id="KRH12610">
    <property type="protein sequence ID" value="KRH12610"/>
    <property type="gene ID" value="GLYMA_15G182100"/>
</dbReference>
<gene>
    <name evidence="1" type="ORF">GLYMA_15G182100</name>
</gene>
<reference evidence="1 2" key="1">
    <citation type="journal article" date="2010" name="Nature">
        <title>Genome sequence of the palaeopolyploid soybean.</title>
        <authorList>
            <person name="Schmutz J."/>
            <person name="Cannon S.B."/>
            <person name="Schlueter J."/>
            <person name="Ma J."/>
            <person name="Mitros T."/>
            <person name="Nelson W."/>
            <person name="Hyten D.L."/>
            <person name="Song Q."/>
            <person name="Thelen J.J."/>
            <person name="Cheng J."/>
            <person name="Xu D."/>
            <person name="Hellsten U."/>
            <person name="May G.D."/>
            <person name="Yu Y."/>
            <person name="Sakurai T."/>
            <person name="Umezawa T."/>
            <person name="Bhattacharyya M.K."/>
            <person name="Sandhu D."/>
            <person name="Valliyodan B."/>
            <person name="Lindquist E."/>
            <person name="Peto M."/>
            <person name="Grant D."/>
            <person name="Shu S."/>
            <person name="Goodstein D."/>
            <person name="Barry K."/>
            <person name="Futrell-Griggs M."/>
            <person name="Abernathy B."/>
            <person name="Du J."/>
            <person name="Tian Z."/>
            <person name="Zhu L."/>
            <person name="Gill N."/>
            <person name="Joshi T."/>
            <person name="Libault M."/>
            <person name="Sethuraman A."/>
            <person name="Zhang X.-C."/>
            <person name="Shinozaki K."/>
            <person name="Nguyen H.T."/>
            <person name="Wing R.A."/>
            <person name="Cregan P."/>
            <person name="Specht J."/>
            <person name="Grimwood J."/>
            <person name="Rokhsar D."/>
            <person name="Stacey G."/>
            <person name="Shoemaker R.C."/>
            <person name="Jackson S.A."/>
        </authorList>
    </citation>
    <scope>NUCLEOTIDE SEQUENCE</scope>
    <source>
        <strain evidence="2">cv. Williams 82</strain>
        <tissue evidence="1">Callus</tissue>
    </source>
</reference>
<keyword evidence="3" id="KW-1185">Reference proteome</keyword>
<dbReference type="EMBL" id="CM000848">
    <property type="protein sequence ID" value="KRH12610.1"/>
    <property type="molecule type" value="Genomic_DNA"/>
</dbReference>
<organism evidence="1">
    <name type="scientific">Glycine max</name>
    <name type="common">Soybean</name>
    <name type="synonym">Glycine hispida</name>
    <dbReference type="NCBI Taxonomy" id="3847"/>
    <lineage>
        <taxon>Eukaryota</taxon>
        <taxon>Viridiplantae</taxon>
        <taxon>Streptophyta</taxon>
        <taxon>Embryophyta</taxon>
        <taxon>Tracheophyta</taxon>
        <taxon>Spermatophyta</taxon>
        <taxon>Magnoliopsida</taxon>
        <taxon>eudicotyledons</taxon>
        <taxon>Gunneridae</taxon>
        <taxon>Pentapetalae</taxon>
        <taxon>rosids</taxon>
        <taxon>fabids</taxon>
        <taxon>Fabales</taxon>
        <taxon>Fabaceae</taxon>
        <taxon>Papilionoideae</taxon>
        <taxon>50 kb inversion clade</taxon>
        <taxon>NPAAA clade</taxon>
        <taxon>indigoferoid/millettioid clade</taxon>
        <taxon>Phaseoleae</taxon>
        <taxon>Glycine</taxon>
        <taxon>Glycine subgen. Soja</taxon>
    </lineage>
</organism>
<dbReference type="AlphaFoldDB" id="A0A0R0G982"/>
<evidence type="ECO:0000313" key="3">
    <source>
        <dbReference type="Proteomes" id="UP000008827"/>
    </source>
</evidence>
<accession>A0A0R0G982</accession>
<dbReference type="InParanoid" id="A0A0R0G982"/>
<reference evidence="2" key="2">
    <citation type="submission" date="2018-02" db="UniProtKB">
        <authorList>
            <consortium name="EnsemblPlants"/>
        </authorList>
    </citation>
    <scope>IDENTIFICATION</scope>
    <source>
        <strain evidence="2">Williams 82</strain>
    </source>
</reference>
<protein>
    <submittedName>
        <fullName evidence="1 2">Uncharacterized protein</fullName>
    </submittedName>
</protein>
<sequence>MVSQLEALWHVLPILHVTTHHSTIEGLHAFVQLFCAPSKLLRHHVTCFYTRGNALNCIPEAIIPQLELCVWANIHCHSKCRCFLPLKISRLGHFLEAIIHGHHASLLTISNYNNLPMSNPHQHQYAPLCHRVHTLPPKWCIFFNSCSSPSIITIEYVWCTSWRWQVGFPTIAMSMKRGRQ</sequence>